<dbReference type="Proteomes" id="UP000076552">
    <property type="component" value="Unassembled WGS sequence"/>
</dbReference>
<reference evidence="2 3" key="1">
    <citation type="submission" date="2015-06" db="EMBL/GenBank/DDBJ databases">
        <title>Survival trade-offs in plant roots during colonization by closely related pathogenic and mutualistic fungi.</title>
        <authorList>
            <person name="Hacquard S."/>
            <person name="Kracher B."/>
            <person name="Hiruma K."/>
            <person name="Weinman A."/>
            <person name="Muench P."/>
            <person name="Garrido Oter R."/>
            <person name="Ver Loren van Themaat E."/>
            <person name="Dallerey J.-F."/>
            <person name="Damm U."/>
            <person name="Henrissat B."/>
            <person name="Lespinet O."/>
            <person name="Thon M."/>
            <person name="Kemen E."/>
            <person name="McHardy A.C."/>
            <person name="Schulze-Lefert P."/>
            <person name="O'Connell R.J."/>
        </authorList>
    </citation>
    <scope>NUCLEOTIDE SEQUENCE [LARGE SCALE GENOMIC DNA]</scope>
    <source>
        <strain evidence="2 3">0861</strain>
    </source>
</reference>
<feature type="region of interest" description="Disordered" evidence="1">
    <location>
        <begin position="434"/>
        <end position="463"/>
    </location>
</feature>
<dbReference type="AlphaFoldDB" id="A0A166XG44"/>
<evidence type="ECO:0000256" key="1">
    <source>
        <dbReference type="SAM" id="MobiDB-lite"/>
    </source>
</evidence>
<evidence type="ECO:0000313" key="3">
    <source>
        <dbReference type="Proteomes" id="UP000076552"/>
    </source>
</evidence>
<name>A0A166XG44_9PEZI</name>
<evidence type="ECO:0000313" key="2">
    <source>
        <dbReference type="EMBL" id="KZL76575.1"/>
    </source>
</evidence>
<organism evidence="2 3">
    <name type="scientific">Colletotrichum tofieldiae</name>
    <dbReference type="NCBI Taxonomy" id="708197"/>
    <lineage>
        <taxon>Eukaryota</taxon>
        <taxon>Fungi</taxon>
        <taxon>Dikarya</taxon>
        <taxon>Ascomycota</taxon>
        <taxon>Pezizomycotina</taxon>
        <taxon>Sordariomycetes</taxon>
        <taxon>Hypocreomycetidae</taxon>
        <taxon>Glomerellales</taxon>
        <taxon>Glomerellaceae</taxon>
        <taxon>Colletotrichum</taxon>
        <taxon>Colletotrichum spaethianum species complex</taxon>
    </lineage>
</organism>
<dbReference type="EMBL" id="LFIV01000014">
    <property type="protein sequence ID" value="KZL76575.1"/>
    <property type="molecule type" value="Genomic_DNA"/>
</dbReference>
<proteinExistence type="predicted"/>
<accession>A0A166XG44</accession>
<protein>
    <submittedName>
        <fullName evidence="2">Uncharacterized protein</fullName>
    </submittedName>
</protein>
<keyword evidence="3" id="KW-1185">Reference proteome</keyword>
<comment type="caution">
    <text evidence="2">The sequence shown here is derived from an EMBL/GenBank/DDBJ whole genome shotgun (WGS) entry which is preliminary data.</text>
</comment>
<sequence length="485" mass="56404">MDYFTKLPAELRVEIIMLVRSRRTILQLIQASPVMLGQYIMSKGYITRALLTSDLDDEMIQDAMAIIIFPSKCSTKHFATLASLHCRSWAAQQLGNPFREPSEDRNRRLIEKLNKLHGRLLFFIEDYLTKATAVFPPREYICLSGLSPVQTQLTFKGHSVSTRFDAANLTGPERKRLLRAFLRCQLRSVIHRDGDWDSIGCCMKELYQYRGQQFQPFDREAILCVHTYLGALYGAMFAQCSNSWLPEITPDSTSSDTPGMLYPDNLYVNPNTYASDMGWQRKDFPLASSLAGFGFDLVTTFLRSATAGRHGRDRLKQWFMDVCPARKRGITFEWTCLDYLYLGDYQVGAEDDDYQNCPGMYQMLYPLISDSFQMHKNIYRQRAWVFFDDARFYLSHGSKPHFPTRNELEKEQSDTIGLDEGWFLNPAHTRALHRSQKWHDEQRGRFPDEREVEKPQDSELDKEHQVSLPSVIDVRYFSILRPFWN</sequence>
<gene>
    <name evidence="2" type="ORF">CT0861_05703</name>
</gene>
<feature type="compositionally biased region" description="Basic and acidic residues" evidence="1">
    <location>
        <begin position="437"/>
        <end position="463"/>
    </location>
</feature>